<sequence length="58" mass="6729">MKFKCILCQTTLLTGWQPPSKFVLFSVQGESTDVFKIIYFQKCSINHACKRCHIISPY</sequence>
<accession>A0A2P2NIF0</accession>
<dbReference type="AlphaFoldDB" id="A0A2P2NIF0"/>
<evidence type="ECO:0000313" key="1">
    <source>
        <dbReference type="EMBL" id="MBX42180.1"/>
    </source>
</evidence>
<organism evidence="1">
    <name type="scientific">Rhizophora mucronata</name>
    <name type="common">Asiatic mangrove</name>
    <dbReference type="NCBI Taxonomy" id="61149"/>
    <lineage>
        <taxon>Eukaryota</taxon>
        <taxon>Viridiplantae</taxon>
        <taxon>Streptophyta</taxon>
        <taxon>Embryophyta</taxon>
        <taxon>Tracheophyta</taxon>
        <taxon>Spermatophyta</taxon>
        <taxon>Magnoliopsida</taxon>
        <taxon>eudicotyledons</taxon>
        <taxon>Gunneridae</taxon>
        <taxon>Pentapetalae</taxon>
        <taxon>rosids</taxon>
        <taxon>fabids</taxon>
        <taxon>Malpighiales</taxon>
        <taxon>Rhizophoraceae</taxon>
        <taxon>Rhizophora</taxon>
    </lineage>
</organism>
<dbReference type="EMBL" id="GGEC01061696">
    <property type="protein sequence ID" value="MBX42180.1"/>
    <property type="molecule type" value="Transcribed_RNA"/>
</dbReference>
<proteinExistence type="predicted"/>
<reference evidence="1" key="1">
    <citation type="submission" date="2018-02" db="EMBL/GenBank/DDBJ databases">
        <title>Rhizophora mucronata_Transcriptome.</title>
        <authorList>
            <person name="Meera S.P."/>
            <person name="Sreeshan A."/>
            <person name="Augustine A."/>
        </authorList>
    </citation>
    <scope>NUCLEOTIDE SEQUENCE</scope>
    <source>
        <tissue evidence="1">Leaf</tissue>
    </source>
</reference>
<name>A0A2P2NIF0_RHIMU</name>
<protein>
    <submittedName>
        <fullName evidence="1">Uncharacterized protein</fullName>
    </submittedName>
</protein>